<feature type="non-terminal residue" evidence="1">
    <location>
        <position position="1"/>
    </location>
</feature>
<sequence>SKLNSRNQYIARSFYEEYIGDDKTRIAVYLHRERLKKPAEQPLAKHHLHIGFDKSKQCTSRTRKSFVIGKRAWQIESNRIDHRFADLILRQLDLWTAQHPYLHASSHITFRSGVWSVITRTNT</sequence>
<proteinExistence type="predicted"/>
<accession>A0A0B2VMW6</accession>
<organism evidence="1 2">
    <name type="scientific">Toxocara canis</name>
    <name type="common">Canine roundworm</name>
    <dbReference type="NCBI Taxonomy" id="6265"/>
    <lineage>
        <taxon>Eukaryota</taxon>
        <taxon>Metazoa</taxon>
        <taxon>Ecdysozoa</taxon>
        <taxon>Nematoda</taxon>
        <taxon>Chromadorea</taxon>
        <taxon>Rhabditida</taxon>
        <taxon>Spirurina</taxon>
        <taxon>Ascaridomorpha</taxon>
        <taxon>Ascaridoidea</taxon>
        <taxon>Toxocaridae</taxon>
        <taxon>Toxocara</taxon>
    </lineage>
</organism>
<protein>
    <submittedName>
        <fullName evidence="1">Uncharacterized protein</fullName>
    </submittedName>
</protein>
<name>A0A0B2VMW6_TOXCA</name>
<dbReference type="Proteomes" id="UP000031036">
    <property type="component" value="Unassembled WGS sequence"/>
</dbReference>
<reference evidence="1 2" key="1">
    <citation type="submission" date="2014-11" db="EMBL/GenBank/DDBJ databases">
        <title>Genetic blueprint of the zoonotic pathogen Toxocara canis.</title>
        <authorList>
            <person name="Zhu X.-Q."/>
            <person name="Korhonen P.K."/>
            <person name="Cai H."/>
            <person name="Young N.D."/>
            <person name="Nejsum P."/>
            <person name="von Samson-Himmelstjerna G."/>
            <person name="Boag P.R."/>
            <person name="Tan P."/>
            <person name="Li Q."/>
            <person name="Min J."/>
            <person name="Yang Y."/>
            <person name="Wang X."/>
            <person name="Fang X."/>
            <person name="Hall R.S."/>
            <person name="Hofmann A."/>
            <person name="Sternberg P.W."/>
            <person name="Jex A.R."/>
            <person name="Gasser R.B."/>
        </authorList>
    </citation>
    <scope>NUCLEOTIDE SEQUENCE [LARGE SCALE GENOMIC DNA]</scope>
    <source>
        <strain evidence="1">PN_DK_2014</strain>
    </source>
</reference>
<gene>
    <name evidence="1" type="ORF">Tcan_17458</name>
</gene>
<comment type="caution">
    <text evidence="1">The sequence shown here is derived from an EMBL/GenBank/DDBJ whole genome shotgun (WGS) entry which is preliminary data.</text>
</comment>
<dbReference type="AlphaFoldDB" id="A0A0B2VMW6"/>
<dbReference type="EMBL" id="JPKZ01001310">
    <property type="protein sequence ID" value="KHN82757.1"/>
    <property type="molecule type" value="Genomic_DNA"/>
</dbReference>
<keyword evidence="2" id="KW-1185">Reference proteome</keyword>
<evidence type="ECO:0000313" key="1">
    <source>
        <dbReference type="EMBL" id="KHN82757.1"/>
    </source>
</evidence>
<evidence type="ECO:0000313" key="2">
    <source>
        <dbReference type="Proteomes" id="UP000031036"/>
    </source>
</evidence>